<dbReference type="WBParaSite" id="ALUE_0001016101-mRNA-1">
    <property type="protein sequence ID" value="ALUE_0001016101-mRNA-1"/>
    <property type="gene ID" value="ALUE_0001016101"/>
</dbReference>
<organism evidence="1 2">
    <name type="scientific">Ascaris lumbricoides</name>
    <name type="common">Giant roundworm</name>
    <dbReference type="NCBI Taxonomy" id="6252"/>
    <lineage>
        <taxon>Eukaryota</taxon>
        <taxon>Metazoa</taxon>
        <taxon>Ecdysozoa</taxon>
        <taxon>Nematoda</taxon>
        <taxon>Chromadorea</taxon>
        <taxon>Rhabditida</taxon>
        <taxon>Spirurina</taxon>
        <taxon>Ascaridomorpha</taxon>
        <taxon>Ascaridoidea</taxon>
        <taxon>Ascarididae</taxon>
        <taxon>Ascaris</taxon>
    </lineage>
</organism>
<protein>
    <submittedName>
        <fullName evidence="2">BCAS3</fullName>
    </submittedName>
</protein>
<evidence type="ECO:0000313" key="2">
    <source>
        <dbReference type="WBParaSite" id="ALUE_0001016101-mRNA-1"/>
    </source>
</evidence>
<dbReference type="AlphaFoldDB" id="A0A0M3I1J9"/>
<sequence>MMNYTPAGVRDPFAPVNASAEGMLELSESSAWSEEVPKSEGPSVRGRLESTSFCYENFHIVRDTVLYRGTPQQE</sequence>
<dbReference type="Proteomes" id="UP000036681">
    <property type="component" value="Unplaced"/>
</dbReference>
<accession>A0A0M3I1J9</accession>
<reference evidence="2" key="1">
    <citation type="submission" date="2017-02" db="UniProtKB">
        <authorList>
            <consortium name="WormBaseParasite"/>
        </authorList>
    </citation>
    <scope>IDENTIFICATION</scope>
</reference>
<evidence type="ECO:0000313" key="1">
    <source>
        <dbReference type="Proteomes" id="UP000036681"/>
    </source>
</evidence>
<keyword evidence="1" id="KW-1185">Reference proteome</keyword>
<proteinExistence type="predicted"/>
<name>A0A0M3I1J9_ASCLU</name>